<gene>
    <name evidence="7" type="ORF">WMY93_005173</name>
</gene>
<dbReference type="EMBL" id="JBBPFD010000003">
    <property type="protein sequence ID" value="KAK7934277.1"/>
    <property type="molecule type" value="Genomic_DNA"/>
</dbReference>
<comment type="caution">
    <text evidence="7">The sequence shown here is derived from an EMBL/GenBank/DDBJ whole genome shotgun (WGS) entry which is preliminary data.</text>
</comment>
<dbReference type="AlphaFoldDB" id="A0AAW0PQD3"/>
<dbReference type="PANTHER" id="PTHR45629:SF7">
    <property type="entry name" value="DNA EXCISION REPAIR PROTEIN ERCC-6-RELATED"/>
    <property type="match status" value="1"/>
</dbReference>
<evidence type="ECO:0000256" key="3">
    <source>
        <dbReference type="ARBA" id="ARBA00022806"/>
    </source>
</evidence>
<protein>
    <recommendedName>
        <fullName evidence="6">Helicase ATP-binding domain-containing protein</fullName>
    </recommendedName>
</protein>
<dbReference type="Gene3D" id="3.40.50.300">
    <property type="entry name" value="P-loop containing nucleotide triphosphate hydrolases"/>
    <property type="match status" value="1"/>
</dbReference>
<dbReference type="InterPro" id="IPR014001">
    <property type="entry name" value="Helicase_ATP-bd"/>
</dbReference>
<evidence type="ECO:0000259" key="6">
    <source>
        <dbReference type="PROSITE" id="PS51192"/>
    </source>
</evidence>
<feature type="domain" description="Helicase ATP-binding" evidence="6">
    <location>
        <begin position="233"/>
        <end position="356"/>
    </location>
</feature>
<dbReference type="InterPro" id="IPR038718">
    <property type="entry name" value="SNF2-like_sf"/>
</dbReference>
<dbReference type="Proteomes" id="UP001460270">
    <property type="component" value="Unassembled WGS sequence"/>
</dbReference>
<keyword evidence="8" id="KW-1185">Reference proteome</keyword>
<keyword evidence="3" id="KW-0067">ATP-binding</keyword>
<dbReference type="GO" id="GO:0005524">
    <property type="term" value="F:ATP binding"/>
    <property type="evidence" value="ECO:0007669"/>
    <property type="project" value="InterPro"/>
</dbReference>
<dbReference type="PANTHER" id="PTHR45629">
    <property type="entry name" value="SNF2/RAD54 FAMILY MEMBER"/>
    <property type="match status" value="1"/>
</dbReference>
<dbReference type="FunFam" id="3.40.50.10810:FF:000019">
    <property type="entry name" value="DNA excision repair protein ERCC-6-like 2 isoform X1"/>
    <property type="match status" value="1"/>
</dbReference>
<dbReference type="GO" id="GO:0016787">
    <property type="term" value="F:hydrolase activity"/>
    <property type="evidence" value="ECO:0007669"/>
    <property type="project" value="UniProtKB-KW"/>
</dbReference>
<dbReference type="Gene3D" id="1.20.120.850">
    <property type="entry name" value="SWI2/SNF2 ATPases, N-terminal domain"/>
    <property type="match status" value="1"/>
</dbReference>
<dbReference type="SUPFAM" id="SSF52540">
    <property type="entry name" value="P-loop containing nucleoside triphosphate hydrolases"/>
    <property type="match status" value="1"/>
</dbReference>
<dbReference type="Pfam" id="PF00176">
    <property type="entry name" value="SNF2-rel_dom"/>
    <property type="match status" value="2"/>
</dbReference>
<evidence type="ECO:0000256" key="1">
    <source>
        <dbReference type="ARBA" id="ARBA00004123"/>
    </source>
</evidence>
<evidence type="ECO:0000256" key="5">
    <source>
        <dbReference type="SAM" id="MobiDB-lite"/>
    </source>
</evidence>
<comment type="subcellular location">
    <subcellularLocation>
        <location evidence="1">Nucleus</location>
    </subcellularLocation>
</comment>
<dbReference type="InterPro" id="IPR050496">
    <property type="entry name" value="SNF2_RAD54_helicase_repair"/>
</dbReference>
<name>A0AAW0PQD3_9GOBI</name>
<keyword evidence="4" id="KW-0539">Nucleus</keyword>
<organism evidence="7 8">
    <name type="scientific">Mugilogobius chulae</name>
    <name type="common">yellowstripe goby</name>
    <dbReference type="NCBI Taxonomy" id="88201"/>
    <lineage>
        <taxon>Eukaryota</taxon>
        <taxon>Metazoa</taxon>
        <taxon>Chordata</taxon>
        <taxon>Craniata</taxon>
        <taxon>Vertebrata</taxon>
        <taxon>Euteleostomi</taxon>
        <taxon>Actinopterygii</taxon>
        <taxon>Neopterygii</taxon>
        <taxon>Teleostei</taxon>
        <taxon>Neoteleostei</taxon>
        <taxon>Acanthomorphata</taxon>
        <taxon>Gobiaria</taxon>
        <taxon>Gobiiformes</taxon>
        <taxon>Gobioidei</taxon>
        <taxon>Gobiidae</taxon>
        <taxon>Gobionellinae</taxon>
        <taxon>Mugilogobius</taxon>
    </lineage>
</organism>
<dbReference type="PROSITE" id="PS51192">
    <property type="entry name" value="HELICASE_ATP_BIND_1"/>
    <property type="match status" value="1"/>
</dbReference>
<evidence type="ECO:0000313" key="8">
    <source>
        <dbReference type="Proteomes" id="UP001460270"/>
    </source>
</evidence>
<feature type="compositionally biased region" description="Polar residues" evidence="5">
    <location>
        <begin position="12"/>
        <end position="24"/>
    </location>
</feature>
<keyword evidence="2" id="KW-0378">Hydrolase</keyword>
<keyword evidence="3" id="KW-0547">Nucleotide-binding</keyword>
<proteinExistence type="predicted"/>
<keyword evidence="3" id="KW-0347">Helicase</keyword>
<dbReference type="Gene3D" id="3.40.50.10810">
    <property type="entry name" value="Tandem AAA-ATPase domain"/>
    <property type="match status" value="1"/>
</dbReference>
<dbReference type="GO" id="GO:0004386">
    <property type="term" value="F:helicase activity"/>
    <property type="evidence" value="ECO:0007669"/>
    <property type="project" value="UniProtKB-KW"/>
</dbReference>
<evidence type="ECO:0000256" key="2">
    <source>
        <dbReference type="ARBA" id="ARBA00022801"/>
    </source>
</evidence>
<dbReference type="GO" id="GO:0005634">
    <property type="term" value="C:nucleus"/>
    <property type="evidence" value="ECO:0007669"/>
    <property type="project" value="UniProtKB-SubCell"/>
</dbReference>
<evidence type="ECO:0000313" key="7">
    <source>
        <dbReference type="EMBL" id="KAK7934277.1"/>
    </source>
</evidence>
<reference evidence="8" key="1">
    <citation type="submission" date="2024-04" db="EMBL/GenBank/DDBJ databases">
        <title>Salinicola lusitanus LLJ914,a marine bacterium isolated from the Okinawa Trough.</title>
        <authorList>
            <person name="Li J."/>
        </authorList>
    </citation>
    <scope>NUCLEOTIDE SEQUENCE [LARGE SCALE GENOMIC DNA]</scope>
</reference>
<feature type="region of interest" description="Disordered" evidence="5">
    <location>
        <begin position="64"/>
        <end position="120"/>
    </location>
</feature>
<accession>A0AAW0PQD3</accession>
<evidence type="ECO:0000256" key="4">
    <source>
        <dbReference type="ARBA" id="ARBA00023242"/>
    </source>
</evidence>
<feature type="region of interest" description="Disordered" evidence="5">
    <location>
        <begin position="1"/>
        <end position="24"/>
    </location>
</feature>
<dbReference type="SMART" id="SM00487">
    <property type="entry name" value="DEXDc"/>
    <property type="match status" value="1"/>
</dbReference>
<feature type="compositionally biased region" description="Low complexity" evidence="5">
    <location>
        <begin position="69"/>
        <end position="86"/>
    </location>
</feature>
<sequence>MPRNTHAVLTSIDPSEQTKGSSMGQCVTRSAAAVNMFLYEVFHLTERQKRGAIQFRLLRTERGPHTVHESQGSESSPAASSGYESSTPPVLVSGSTEDPTKTPPSAVVQNTSGHSEGLAPNFNEWKGKKLRCSEAFMASTHAAVTVEVTVLISKLKKAEAICKTQEKPFFSGTVINSNLCVPLELSYEDSVPYTINRYLRDYQREGIKFMYNNYTRSRGCVLGDDMGLGKTVQVFLIVAPLSVLYNWKDELETWGHFQCVVVHGLKKEEELNRIRRGRIEIALTTYETLRLCLDLFNDIDWSAIIVDEAHKIKNPNSQITQAMKELNCQIRIGLTGTVLQNNLEELWCVMDWAVPKCLGSLGHFKSKFSEPIEQGQRHNATKRALATGRKTVRALAKKICHYFLRRTKSLIKEQLPKKDDRVVYCSLTDFQQTVYQTVLNTEDVTLLLKSSEKCDCKSGHTRRRCCYRTNSEGVEMKKLYFTYLAILRKIATMWHCSNPAREPAKTRKNMLA</sequence>
<dbReference type="InterPro" id="IPR000330">
    <property type="entry name" value="SNF2_N"/>
</dbReference>
<dbReference type="InterPro" id="IPR027417">
    <property type="entry name" value="P-loop_NTPase"/>
</dbReference>